<dbReference type="SUPFAM" id="SSF46565">
    <property type="entry name" value="Chaperone J-domain"/>
    <property type="match status" value="1"/>
</dbReference>
<dbReference type="AlphaFoldDB" id="A0A830HZ65"/>
<dbReference type="PRINTS" id="PR00625">
    <property type="entry name" value="JDOMAIN"/>
</dbReference>
<dbReference type="OrthoDB" id="10250354at2759"/>
<comment type="caution">
    <text evidence="3">The sequence shown here is derived from an EMBL/GenBank/DDBJ whole genome shotgun (WGS) entry which is preliminary data.</text>
</comment>
<dbReference type="EMBL" id="BNJQ01000028">
    <property type="protein sequence ID" value="GHP10129.1"/>
    <property type="molecule type" value="Genomic_DNA"/>
</dbReference>
<dbReference type="Pfam" id="PF00226">
    <property type="entry name" value="DnaJ"/>
    <property type="match status" value="1"/>
</dbReference>
<feature type="compositionally biased region" description="Low complexity" evidence="1">
    <location>
        <begin position="237"/>
        <end position="252"/>
    </location>
</feature>
<dbReference type="InterPro" id="IPR001623">
    <property type="entry name" value="DnaJ_domain"/>
</dbReference>
<feature type="region of interest" description="Disordered" evidence="1">
    <location>
        <begin position="211"/>
        <end position="256"/>
    </location>
</feature>
<evidence type="ECO:0000313" key="4">
    <source>
        <dbReference type="Proteomes" id="UP000660262"/>
    </source>
</evidence>
<dbReference type="PANTHER" id="PTHR43948:SF14">
    <property type="entry name" value="PROTEIN DNAJ, PUTATIVE-RELATED"/>
    <property type="match status" value="1"/>
</dbReference>
<dbReference type="CDD" id="cd06257">
    <property type="entry name" value="DnaJ"/>
    <property type="match status" value="1"/>
</dbReference>
<dbReference type="InterPro" id="IPR018253">
    <property type="entry name" value="DnaJ_domain_CS"/>
</dbReference>
<dbReference type="GO" id="GO:0005634">
    <property type="term" value="C:nucleus"/>
    <property type="evidence" value="ECO:0007669"/>
    <property type="project" value="TreeGrafter"/>
</dbReference>
<feature type="region of interest" description="Disordered" evidence="1">
    <location>
        <begin position="141"/>
        <end position="162"/>
    </location>
</feature>
<dbReference type="SMART" id="SM00271">
    <property type="entry name" value="DnaJ"/>
    <property type="match status" value="1"/>
</dbReference>
<evidence type="ECO:0000256" key="1">
    <source>
        <dbReference type="SAM" id="MobiDB-lite"/>
    </source>
</evidence>
<dbReference type="GO" id="GO:0005737">
    <property type="term" value="C:cytoplasm"/>
    <property type="evidence" value="ECO:0007669"/>
    <property type="project" value="TreeGrafter"/>
</dbReference>
<dbReference type="Proteomes" id="UP000660262">
    <property type="component" value="Unassembled WGS sequence"/>
</dbReference>
<dbReference type="InterPro" id="IPR036869">
    <property type="entry name" value="J_dom_sf"/>
</dbReference>
<keyword evidence="4" id="KW-1185">Reference proteome</keyword>
<dbReference type="PROSITE" id="PS00636">
    <property type="entry name" value="DNAJ_1"/>
    <property type="match status" value="1"/>
</dbReference>
<feature type="region of interest" description="Disordered" evidence="1">
    <location>
        <begin position="70"/>
        <end position="112"/>
    </location>
</feature>
<gene>
    <name evidence="3" type="ORF">PPROV_000886100</name>
</gene>
<proteinExistence type="predicted"/>
<evidence type="ECO:0000313" key="3">
    <source>
        <dbReference type="EMBL" id="GHP10129.1"/>
    </source>
</evidence>
<dbReference type="PROSITE" id="PS50076">
    <property type="entry name" value="DNAJ_2"/>
    <property type="match status" value="1"/>
</dbReference>
<dbReference type="GO" id="GO:0051082">
    <property type="term" value="F:unfolded protein binding"/>
    <property type="evidence" value="ECO:0007669"/>
    <property type="project" value="TreeGrafter"/>
</dbReference>
<feature type="compositionally biased region" description="Gly residues" evidence="1">
    <location>
        <begin position="96"/>
        <end position="109"/>
    </location>
</feature>
<organism evidence="3 4">
    <name type="scientific">Pycnococcus provasolii</name>
    <dbReference type="NCBI Taxonomy" id="41880"/>
    <lineage>
        <taxon>Eukaryota</taxon>
        <taxon>Viridiplantae</taxon>
        <taxon>Chlorophyta</taxon>
        <taxon>Pseudoscourfieldiophyceae</taxon>
        <taxon>Pseudoscourfieldiales</taxon>
        <taxon>Pycnococcaceae</taxon>
        <taxon>Pycnococcus</taxon>
    </lineage>
</organism>
<protein>
    <recommendedName>
        <fullName evidence="2">J domain-containing protein</fullName>
    </recommendedName>
</protein>
<feature type="domain" description="J" evidence="2">
    <location>
        <begin position="2"/>
        <end position="68"/>
    </location>
</feature>
<accession>A0A830HZ65</accession>
<dbReference type="PANTHER" id="PTHR43948">
    <property type="entry name" value="DNAJ HOMOLOG SUBFAMILY B"/>
    <property type="match status" value="1"/>
</dbReference>
<dbReference type="Gene3D" id="1.10.287.110">
    <property type="entry name" value="DnaJ domain"/>
    <property type="match status" value="1"/>
</dbReference>
<reference evidence="3" key="1">
    <citation type="submission" date="2020-10" db="EMBL/GenBank/DDBJ databases">
        <title>Unveiling of a novel bifunctional photoreceptor, Dualchrome1, isolated from a cosmopolitan green alga.</title>
        <authorList>
            <person name="Suzuki S."/>
            <person name="Kawachi M."/>
        </authorList>
    </citation>
    <scope>NUCLEOTIDE SEQUENCE</scope>
    <source>
        <strain evidence="3">NIES 2893</strain>
    </source>
</reference>
<sequence length="303" mass="32238">MDYYALLGVSPSVNDDELKKAYRKAALKWHPDRNQNNKDEAEKQFKAISEAYSVLSNPSKRAQYDAARRYGAAPGGGAGTSRRQPGGSYQPPPGGGFPGGGFPGGGGYYGRPLTQEEAERLFREAFGMAPGMIFEHLERQMRQQAQRRGRGGGGNGMPFGLSPEDLRDIFGGGGRGRSMGGFDFGGSMGSQVETRTEFYTRPDGALVRRTVRTTRSANGHSNTTTTEEVVRGPDGGTATSSSSYSTSSSTQSNPVGSPVAHLAAAAAQVLWPFFVRFVFGVARAVAAAVVRRLLGGGGPRRPF</sequence>
<feature type="compositionally biased region" description="Low complexity" evidence="1">
    <location>
        <begin position="80"/>
        <end position="89"/>
    </location>
</feature>
<feature type="compositionally biased region" description="Polar residues" evidence="1">
    <location>
        <begin position="213"/>
        <end position="227"/>
    </location>
</feature>
<dbReference type="GO" id="GO:0044183">
    <property type="term" value="F:protein folding chaperone"/>
    <property type="evidence" value="ECO:0007669"/>
    <property type="project" value="TreeGrafter"/>
</dbReference>
<name>A0A830HZ65_9CHLO</name>
<dbReference type="GO" id="GO:0051087">
    <property type="term" value="F:protein-folding chaperone binding"/>
    <property type="evidence" value="ECO:0007669"/>
    <property type="project" value="TreeGrafter"/>
</dbReference>
<evidence type="ECO:0000259" key="2">
    <source>
        <dbReference type="PROSITE" id="PS50076"/>
    </source>
</evidence>